<dbReference type="InterPro" id="IPR002734">
    <property type="entry name" value="RibDG_C"/>
</dbReference>
<feature type="active site" description="Proton donor" evidence="13">
    <location>
        <position position="57"/>
    </location>
</feature>
<comment type="similarity">
    <text evidence="4 12">In the N-terminal section; belongs to the cytidine and deoxycytidylate deaminase family.</text>
</comment>
<dbReference type="AlphaFoldDB" id="A0AAU8A2N3"/>
<evidence type="ECO:0000256" key="9">
    <source>
        <dbReference type="ARBA" id="ARBA00022857"/>
    </source>
</evidence>
<keyword evidence="11" id="KW-0511">Multifunctional enzyme</keyword>
<feature type="binding site" evidence="14">
    <location>
        <position position="218"/>
    </location>
    <ligand>
        <name>substrate</name>
    </ligand>
</feature>
<dbReference type="InterPro" id="IPR002125">
    <property type="entry name" value="CMP_dCMP_dom"/>
</dbReference>
<keyword evidence="6 12" id="KW-0686">Riboflavin biosynthesis</keyword>
<dbReference type="Gene3D" id="3.40.140.10">
    <property type="entry name" value="Cytidine Deaminase, domain 2"/>
    <property type="match status" value="1"/>
</dbReference>
<evidence type="ECO:0000259" key="16">
    <source>
        <dbReference type="PROSITE" id="PS51747"/>
    </source>
</evidence>
<dbReference type="EC" id="3.5.4.26" evidence="12"/>
<dbReference type="SUPFAM" id="SSF53927">
    <property type="entry name" value="Cytidine deaminase-like"/>
    <property type="match status" value="1"/>
</dbReference>
<evidence type="ECO:0000256" key="11">
    <source>
        <dbReference type="ARBA" id="ARBA00023268"/>
    </source>
</evidence>
<dbReference type="PROSITE" id="PS51747">
    <property type="entry name" value="CYT_DCMP_DEAMINASES_2"/>
    <property type="match status" value="1"/>
</dbReference>
<evidence type="ECO:0000256" key="12">
    <source>
        <dbReference type="PIRNR" id="PIRNR006769"/>
    </source>
</evidence>
<evidence type="ECO:0000256" key="1">
    <source>
        <dbReference type="ARBA" id="ARBA00002151"/>
    </source>
</evidence>
<dbReference type="NCBIfam" id="TIGR00326">
    <property type="entry name" value="eubact_ribD"/>
    <property type="match status" value="1"/>
</dbReference>
<organism evidence="17">
    <name type="scientific">Polynucleobacter sp. UK-FUSCHL-C3</name>
    <dbReference type="NCBI Taxonomy" id="2955208"/>
    <lineage>
        <taxon>Bacteria</taxon>
        <taxon>Pseudomonadati</taxon>
        <taxon>Pseudomonadota</taxon>
        <taxon>Betaproteobacteria</taxon>
        <taxon>Burkholderiales</taxon>
        <taxon>Burkholderiaceae</taxon>
        <taxon>Polynucleobacter</taxon>
    </lineage>
</organism>
<feature type="binding site" evidence="14">
    <location>
        <position position="207"/>
    </location>
    <ligand>
        <name>NADP(+)</name>
        <dbReference type="ChEBI" id="CHEBI:58349"/>
    </ligand>
</feature>
<evidence type="ECO:0000256" key="10">
    <source>
        <dbReference type="ARBA" id="ARBA00023002"/>
    </source>
</evidence>
<evidence type="ECO:0000256" key="8">
    <source>
        <dbReference type="ARBA" id="ARBA00022833"/>
    </source>
</evidence>
<keyword evidence="10 12" id="KW-0560">Oxidoreductase</keyword>
<dbReference type="Pfam" id="PF01872">
    <property type="entry name" value="RibD_C"/>
    <property type="match status" value="1"/>
</dbReference>
<keyword evidence="8 12" id="KW-0862">Zinc</keyword>
<name>A0AAU8A2N3_9BURK</name>
<dbReference type="GO" id="GO:0008835">
    <property type="term" value="F:diaminohydroxyphosphoribosylaminopyrimidine deaminase activity"/>
    <property type="evidence" value="ECO:0007669"/>
    <property type="project" value="UniProtKB-EC"/>
</dbReference>
<comment type="catalytic activity">
    <reaction evidence="12">
        <text>5-amino-6-(5-phospho-D-ribitylamino)uracil + NADP(+) = 5-amino-6-(5-phospho-D-ribosylamino)uracil + NADPH + H(+)</text>
        <dbReference type="Rhea" id="RHEA:17845"/>
        <dbReference type="ChEBI" id="CHEBI:15378"/>
        <dbReference type="ChEBI" id="CHEBI:57783"/>
        <dbReference type="ChEBI" id="CHEBI:58349"/>
        <dbReference type="ChEBI" id="CHEBI:58421"/>
        <dbReference type="ChEBI" id="CHEBI:58453"/>
        <dbReference type="EC" id="1.1.1.193"/>
    </reaction>
</comment>
<evidence type="ECO:0000256" key="3">
    <source>
        <dbReference type="ARBA" id="ARBA00004910"/>
    </source>
</evidence>
<gene>
    <name evidence="17" type="primary">ribD</name>
    <name evidence="17" type="ORF">NKE59_01300</name>
</gene>
<comment type="catalytic activity">
    <reaction evidence="12">
        <text>2,5-diamino-6-hydroxy-4-(5-phosphoribosylamino)-pyrimidine + H2O + H(+) = 5-amino-6-(5-phospho-D-ribosylamino)uracil + NH4(+)</text>
        <dbReference type="Rhea" id="RHEA:21868"/>
        <dbReference type="ChEBI" id="CHEBI:15377"/>
        <dbReference type="ChEBI" id="CHEBI:15378"/>
        <dbReference type="ChEBI" id="CHEBI:28938"/>
        <dbReference type="ChEBI" id="CHEBI:58453"/>
        <dbReference type="ChEBI" id="CHEBI:58614"/>
        <dbReference type="EC" id="3.5.4.26"/>
    </reaction>
</comment>
<evidence type="ECO:0000256" key="14">
    <source>
        <dbReference type="PIRSR" id="PIRSR006769-2"/>
    </source>
</evidence>
<dbReference type="GO" id="GO:0008270">
    <property type="term" value="F:zinc ion binding"/>
    <property type="evidence" value="ECO:0007669"/>
    <property type="project" value="InterPro"/>
</dbReference>
<dbReference type="PROSITE" id="PS00903">
    <property type="entry name" value="CYT_DCMP_DEAMINASES_1"/>
    <property type="match status" value="1"/>
</dbReference>
<protein>
    <recommendedName>
        <fullName evidence="12">Riboflavin biosynthesis protein RibD</fullName>
    </recommendedName>
    <domain>
        <recommendedName>
            <fullName evidence="12">Diaminohydroxyphosphoribosylaminopyrimidine deaminase</fullName>
            <shortName evidence="12">DRAP deaminase</shortName>
            <ecNumber evidence="12">3.5.4.26</ecNumber>
        </recommendedName>
        <alternativeName>
            <fullName evidence="12">Riboflavin-specific deaminase</fullName>
        </alternativeName>
    </domain>
    <domain>
        <recommendedName>
            <fullName evidence="12">5-amino-6-(5-phosphoribosylamino)uracil reductase</fullName>
            <ecNumber evidence="12">1.1.1.193</ecNumber>
        </recommendedName>
        <alternativeName>
            <fullName evidence="12">HTP reductase</fullName>
        </alternativeName>
    </domain>
</protein>
<feature type="binding site" evidence="14">
    <location>
        <begin position="308"/>
        <end position="314"/>
    </location>
    <ligand>
        <name>NADP(+)</name>
        <dbReference type="ChEBI" id="CHEBI:58349"/>
    </ligand>
</feature>
<feature type="binding site" evidence="14">
    <location>
        <position position="306"/>
    </location>
    <ligand>
        <name>substrate</name>
    </ligand>
</feature>
<evidence type="ECO:0000256" key="15">
    <source>
        <dbReference type="PIRSR" id="PIRSR006769-3"/>
    </source>
</evidence>
<feature type="binding site" evidence="14">
    <location>
        <position position="165"/>
    </location>
    <ligand>
        <name>NADP(+)</name>
        <dbReference type="ChEBI" id="CHEBI:58349"/>
    </ligand>
</feature>
<dbReference type="SUPFAM" id="SSF53597">
    <property type="entry name" value="Dihydrofolate reductase-like"/>
    <property type="match status" value="1"/>
</dbReference>
<feature type="binding site" evidence="14">
    <location>
        <position position="233"/>
    </location>
    <ligand>
        <name>NADP(+)</name>
        <dbReference type="ChEBI" id="CHEBI:58349"/>
    </ligand>
</feature>
<feature type="binding site" evidence="14">
    <location>
        <position position="211"/>
    </location>
    <ligand>
        <name>NADP(+)</name>
        <dbReference type="ChEBI" id="CHEBI:58349"/>
    </ligand>
</feature>
<dbReference type="Gene3D" id="3.40.430.10">
    <property type="entry name" value="Dihydrofolate Reductase, subunit A"/>
    <property type="match status" value="1"/>
</dbReference>
<dbReference type="EMBL" id="CP099959">
    <property type="protein sequence ID" value="XCC57953.1"/>
    <property type="molecule type" value="Genomic_DNA"/>
</dbReference>
<dbReference type="InterPro" id="IPR004794">
    <property type="entry name" value="Eubact_RibD"/>
</dbReference>
<evidence type="ECO:0000256" key="7">
    <source>
        <dbReference type="ARBA" id="ARBA00022723"/>
    </source>
</evidence>
<feature type="binding site" evidence="15">
    <location>
        <position position="86"/>
    </location>
    <ligand>
        <name>Zn(2+)</name>
        <dbReference type="ChEBI" id="CHEBI:29105"/>
        <note>catalytic</note>
    </ligand>
</feature>
<feature type="binding site" evidence="14">
    <location>
        <position position="195"/>
    </location>
    <ligand>
        <name>NADP(+)</name>
        <dbReference type="ChEBI" id="CHEBI:58349"/>
    </ligand>
</feature>
<feature type="domain" description="CMP/dCMP-type deaminase" evidence="16">
    <location>
        <begin position="6"/>
        <end position="134"/>
    </location>
</feature>
<dbReference type="PANTHER" id="PTHR38011">
    <property type="entry name" value="DIHYDROFOLATE REDUCTASE FAMILY PROTEIN (AFU_ORTHOLOGUE AFUA_8G06820)"/>
    <property type="match status" value="1"/>
</dbReference>
<dbReference type="PIRSF" id="PIRSF006769">
    <property type="entry name" value="RibD"/>
    <property type="match status" value="1"/>
</dbReference>
<comment type="pathway">
    <text evidence="2 12">Cofactor biosynthesis; riboflavin biosynthesis; 5-amino-6-(D-ribitylamino)uracil from GTP: step 2/4.</text>
</comment>
<proteinExistence type="inferred from homology"/>
<evidence type="ECO:0000256" key="5">
    <source>
        <dbReference type="ARBA" id="ARBA00007417"/>
    </source>
</evidence>
<dbReference type="Pfam" id="PF00383">
    <property type="entry name" value="dCMP_cyt_deam_1"/>
    <property type="match status" value="1"/>
</dbReference>
<dbReference type="RefSeq" id="WP_353439085.1">
    <property type="nucleotide sequence ID" value="NZ_CP099959.1"/>
</dbReference>
<feature type="binding site" evidence="14">
    <location>
        <position position="179"/>
    </location>
    <ligand>
        <name>substrate</name>
    </ligand>
</feature>
<feature type="binding site" evidence="15">
    <location>
        <position position="95"/>
    </location>
    <ligand>
        <name>Zn(2+)</name>
        <dbReference type="ChEBI" id="CHEBI:29105"/>
        <note>catalytic</note>
    </ligand>
</feature>
<dbReference type="InterPro" id="IPR050765">
    <property type="entry name" value="Riboflavin_Biosynth_HTPR"/>
</dbReference>
<dbReference type="InterPro" id="IPR016192">
    <property type="entry name" value="APOBEC/CMP_deaminase_Zn-bd"/>
</dbReference>
<dbReference type="InterPro" id="IPR024072">
    <property type="entry name" value="DHFR-like_dom_sf"/>
</dbReference>
<comment type="cofactor">
    <cofactor evidence="12 15">
        <name>Zn(2+)</name>
        <dbReference type="ChEBI" id="CHEBI:29105"/>
    </cofactor>
    <text evidence="12 15">Binds 1 zinc ion.</text>
</comment>
<keyword evidence="9 12" id="KW-0521">NADP</keyword>
<evidence type="ECO:0000256" key="6">
    <source>
        <dbReference type="ARBA" id="ARBA00022619"/>
    </source>
</evidence>
<comment type="pathway">
    <text evidence="3 12">Cofactor biosynthesis; riboflavin biosynthesis; 5-amino-6-(D-ribitylamino)uracil from GTP: step 3/4.</text>
</comment>
<feature type="binding site" evidence="15">
    <location>
        <position position="55"/>
    </location>
    <ligand>
        <name>Zn(2+)</name>
        <dbReference type="ChEBI" id="CHEBI:29105"/>
        <note>catalytic</note>
    </ligand>
</feature>
<dbReference type="InterPro" id="IPR016193">
    <property type="entry name" value="Cytidine_deaminase-like"/>
</dbReference>
<keyword evidence="7 12" id="KW-0479">Metal-binding</keyword>
<feature type="binding site" evidence="14">
    <location>
        <position position="215"/>
    </location>
    <ligand>
        <name>substrate</name>
    </ligand>
</feature>
<feature type="binding site" evidence="14">
    <location>
        <position position="181"/>
    </location>
    <ligand>
        <name>NADP(+)</name>
        <dbReference type="ChEBI" id="CHEBI:58349"/>
    </ligand>
</feature>
<dbReference type="CDD" id="cd01284">
    <property type="entry name" value="Riboflavin_deaminase-reductase"/>
    <property type="match status" value="1"/>
</dbReference>
<dbReference type="PANTHER" id="PTHR38011:SF7">
    <property type="entry name" value="2,5-DIAMINO-6-RIBOSYLAMINO-4(3H)-PYRIMIDINONE 5'-PHOSPHATE REDUCTASE"/>
    <property type="match status" value="1"/>
</dbReference>
<evidence type="ECO:0000256" key="13">
    <source>
        <dbReference type="PIRSR" id="PIRSR006769-1"/>
    </source>
</evidence>
<evidence type="ECO:0000256" key="2">
    <source>
        <dbReference type="ARBA" id="ARBA00004882"/>
    </source>
</evidence>
<evidence type="ECO:0000313" key="17">
    <source>
        <dbReference type="EMBL" id="XCC57953.1"/>
    </source>
</evidence>
<evidence type="ECO:0000256" key="4">
    <source>
        <dbReference type="ARBA" id="ARBA00005259"/>
    </source>
</evidence>
<dbReference type="GO" id="GO:0008703">
    <property type="term" value="F:5-amino-6-(5-phosphoribosylamino)uracil reductase activity"/>
    <property type="evidence" value="ECO:0007669"/>
    <property type="project" value="UniProtKB-EC"/>
</dbReference>
<sequence>MAQFSPFDQQMMSLALQEARKALYLSNPNPRVGCVICKGDKILGQGFTQRVGGNHAEIEAIANARHLGASDSDLQGSAVYVSLEPCSHKGRTPPCCDALERIGPARVVIAMQDPNPKVSGQGVARLVQLGITVHCGLLEQEATSLNLGFVKRMTQGLPYVRMKIAASLDGRTALLNRQSQWITGAAARADGHHWRAQACAILSGGGTVREDDPQLTVRDVVTQRQPLRVIVDSHLETPLNAKVLNDANVLLVCANPEPKHLRAMQDALKEKGIPILELPNPKGKVDLPKLFSYLAKEYEINEVHVEAGFKLNGSLVRESCVDELLIYQAPCFLGDGLGMANIASLNQLSDRQDWTIIDHRLIGGDLRIRAVPNKAKK</sequence>
<dbReference type="NCBIfam" id="TIGR00227">
    <property type="entry name" value="ribD_Cterm"/>
    <property type="match status" value="1"/>
</dbReference>
<dbReference type="EC" id="1.1.1.193" evidence="12"/>
<dbReference type="GO" id="GO:0050661">
    <property type="term" value="F:NADP binding"/>
    <property type="evidence" value="ECO:0007669"/>
    <property type="project" value="InterPro"/>
</dbReference>
<reference evidence="17" key="1">
    <citation type="submission" date="2022-06" db="EMBL/GenBank/DDBJ databases">
        <title>New Polynucleobacter species.</title>
        <authorList>
            <person name="Hahn M.W."/>
        </authorList>
    </citation>
    <scope>NUCLEOTIDE SEQUENCE</scope>
    <source>
        <strain evidence="17">UK-FUSCHL-C3</strain>
    </source>
</reference>
<comment type="similarity">
    <text evidence="5 12">In the C-terminal section; belongs to the HTP reductase family.</text>
</comment>
<comment type="function">
    <text evidence="1 12">Converts 2,5-diamino-6-(ribosylamino)-4(3h)-pyrimidinone 5'-phosphate into 5-amino-6-(ribosylamino)-2,4(1h,3h)-pyrimidinedione 5'-phosphate.</text>
</comment>
<dbReference type="GO" id="GO:0009231">
    <property type="term" value="P:riboflavin biosynthetic process"/>
    <property type="evidence" value="ECO:0007669"/>
    <property type="project" value="UniProtKB-KW"/>
</dbReference>
<dbReference type="InterPro" id="IPR011549">
    <property type="entry name" value="RibD_C"/>
</dbReference>
<accession>A0AAU8A2N3</accession>
<keyword evidence="12 17" id="KW-0378">Hydrolase</keyword>